<dbReference type="GO" id="GO:0016747">
    <property type="term" value="F:acyltransferase activity, transferring groups other than amino-acyl groups"/>
    <property type="evidence" value="ECO:0007669"/>
    <property type="project" value="InterPro"/>
</dbReference>
<keyword evidence="2" id="KW-0808">Transferase</keyword>
<dbReference type="Gene3D" id="3.40.630.30">
    <property type="match status" value="1"/>
</dbReference>
<keyword evidence="3" id="KW-1185">Reference proteome</keyword>
<comment type="caution">
    <text evidence="2">The sequence shown here is derived from an EMBL/GenBank/DDBJ whole genome shotgun (WGS) entry which is preliminary data.</text>
</comment>
<dbReference type="AlphaFoldDB" id="A0A7X0LU08"/>
<dbReference type="CDD" id="cd04301">
    <property type="entry name" value="NAT_SF"/>
    <property type="match status" value="1"/>
</dbReference>
<dbReference type="Pfam" id="PF00583">
    <property type="entry name" value="Acetyltransf_1"/>
    <property type="match status" value="1"/>
</dbReference>
<dbReference type="InterPro" id="IPR016181">
    <property type="entry name" value="Acyl_CoA_acyltransferase"/>
</dbReference>
<reference evidence="2 3" key="1">
    <citation type="submission" date="2020-08" db="EMBL/GenBank/DDBJ databases">
        <title>Genomic Encyclopedia of Type Strains, Phase IV (KMG-IV): sequencing the most valuable type-strain genomes for metagenomic binning, comparative biology and taxonomic classification.</title>
        <authorList>
            <person name="Goeker M."/>
        </authorList>
    </citation>
    <scope>NUCLEOTIDE SEQUENCE [LARGE SCALE GENOMIC DNA]</scope>
    <source>
        <strain evidence="2 3">DSM 5391</strain>
    </source>
</reference>
<evidence type="ECO:0000313" key="2">
    <source>
        <dbReference type="EMBL" id="MBB6443965.1"/>
    </source>
</evidence>
<protein>
    <submittedName>
        <fullName evidence="2">GNAT superfamily N-acetyltransferase</fullName>
    </submittedName>
</protein>
<feature type="domain" description="N-acetyltransferase" evidence="1">
    <location>
        <begin position="4"/>
        <end position="158"/>
    </location>
</feature>
<dbReference type="PROSITE" id="PS51186">
    <property type="entry name" value="GNAT"/>
    <property type="match status" value="1"/>
</dbReference>
<sequence length="183" mass="21599">MDFLTVDHWDEDIWQKWKEIYLEAFGGKNAKPEKVLRNMFRKQMSSFHLAEDQGRVYAIALSGKLEGTTSLVIDYLAVKKNARKQGIGVQMVDYLKRWAKDNHHFDSIVIEVEAEETEENTERVEFWKQCGFQDTSYVHHYKVVPEPYQAMYLKLVPEAFIPEKAETIFQHFSQFHQKCFRGA</sequence>
<gene>
    <name evidence="2" type="ORF">HNR53_000553</name>
</gene>
<evidence type="ECO:0000259" key="1">
    <source>
        <dbReference type="PROSITE" id="PS51186"/>
    </source>
</evidence>
<organism evidence="2 3">
    <name type="scientific">Bacillus benzoevorans</name>
    <dbReference type="NCBI Taxonomy" id="1456"/>
    <lineage>
        <taxon>Bacteria</taxon>
        <taxon>Bacillati</taxon>
        <taxon>Bacillota</taxon>
        <taxon>Bacilli</taxon>
        <taxon>Bacillales</taxon>
        <taxon>Bacillaceae</taxon>
        <taxon>Bacillus</taxon>
    </lineage>
</organism>
<dbReference type="InterPro" id="IPR000182">
    <property type="entry name" value="GNAT_dom"/>
</dbReference>
<dbReference type="EMBL" id="JACHGK010000001">
    <property type="protein sequence ID" value="MBB6443965.1"/>
    <property type="molecule type" value="Genomic_DNA"/>
</dbReference>
<accession>A0A7X0LU08</accession>
<proteinExistence type="predicted"/>
<dbReference type="RefSeq" id="WP_184522528.1">
    <property type="nucleotide sequence ID" value="NZ_JACHGK010000001.1"/>
</dbReference>
<name>A0A7X0LU08_9BACI</name>
<dbReference type="Proteomes" id="UP000531594">
    <property type="component" value="Unassembled WGS sequence"/>
</dbReference>
<dbReference type="SUPFAM" id="SSF55729">
    <property type="entry name" value="Acyl-CoA N-acyltransferases (Nat)"/>
    <property type="match status" value="1"/>
</dbReference>
<evidence type="ECO:0000313" key="3">
    <source>
        <dbReference type="Proteomes" id="UP000531594"/>
    </source>
</evidence>